<name>H5Y0A7_9FIRM</name>
<dbReference type="EMBL" id="CM001441">
    <property type="protein sequence ID" value="EHQ92086.1"/>
    <property type="molecule type" value="Genomic_DNA"/>
</dbReference>
<keyword evidence="2" id="KW-1185">Reference proteome</keyword>
<organism evidence="1 2">
    <name type="scientific">Desulfosporosinus youngiae DSM 17734</name>
    <dbReference type="NCBI Taxonomy" id="768710"/>
    <lineage>
        <taxon>Bacteria</taxon>
        <taxon>Bacillati</taxon>
        <taxon>Bacillota</taxon>
        <taxon>Clostridia</taxon>
        <taxon>Eubacteriales</taxon>
        <taxon>Desulfitobacteriaceae</taxon>
        <taxon>Desulfosporosinus</taxon>
    </lineage>
</organism>
<evidence type="ECO:0008006" key="3">
    <source>
        <dbReference type="Google" id="ProtNLM"/>
    </source>
</evidence>
<protein>
    <recommendedName>
        <fullName evidence="3">Phosphoglucomutase</fullName>
    </recommendedName>
</protein>
<proteinExistence type="predicted"/>
<dbReference type="HOGENOM" id="CLU_1863184_0_0_9"/>
<sequence length="138" mass="15563">MPYPEELDQFLEKLNKKPDGSSYTVEEELFINDGVYNGFLGHDNITNSTIRVYTGPQFSGDPVANFIVSIPSETPWKRSIKIFAETEKVYVTYETPGDMAEAKDINSLQESVIRTQTEIERYKANGIIDGGGFIREEA</sequence>
<reference evidence="1 2" key="1">
    <citation type="submission" date="2011-11" db="EMBL/GenBank/DDBJ databases">
        <title>The Noncontiguous Finished genome of Desulfosporosinus youngiae DSM 17734.</title>
        <authorList>
            <consortium name="US DOE Joint Genome Institute (JGI-PGF)"/>
            <person name="Lucas S."/>
            <person name="Han J."/>
            <person name="Lapidus A."/>
            <person name="Cheng J.-F."/>
            <person name="Goodwin L."/>
            <person name="Pitluck S."/>
            <person name="Peters L."/>
            <person name="Ovchinnikova G."/>
            <person name="Lu M."/>
            <person name="Land M.L."/>
            <person name="Hauser L."/>
            <person name="Pester M."/>
            <person name="Spring S."/>
            <person name="Ollivier B."/>
            <person name="Rattei T."/>
            <person name="Klenk H.-P."/>
            <person name="Wagner M."/>
            <person name="Loy A."/>
            <person name="Woyke T.J."/>
        </authorList>
    </citation>
    <scope>NUCLEOTIDE SEQUENCE [LARGE SCALE GENOMIC DNA]</scope>
    <source>
        <strain evidence="1 2">DSM 17734</strain>
    </source>
</reference>
<dbReference type="OrthoDB" id="2609750at2"/>
<dbReference type="STRING" id="768710.DesyoDRAFT_5154"/>
<gene>
    <name evidence="1" type="ORF">DesyoDRAFT_5154</name>
</gene>
<evidence type="ECO:0000313" key="2">
    <source>
        <dbReference type="Proteomes" id="UP000005104"/>
    </source>
</evidence>
<dbReference type="AlphaFoldDB" id="H5Y0A7"/>
<dbReference type="eggNOG" id="ENOG5032V7E">
    <property type="taxonomic scope" value="Bacteria"/>
</dbReference>
<dbReference type="RefSeq" id="WP_007787310.1">
    <property type="nucleotide sequence ID" value="NZ_CM001441.1"/>
</dbReference>
<dbReference type="Proteomes" id="UP000005104">
    <property type="component" value="Chromosome"/>
</dbReference>
<evidence type="ECO:0000313" key="1">
    <source>
        <dbReference type="EMBL" id="EHQ92086.1"/>
    </source>
</evidence>
<accession>H5Y0A7</accession>